<organism evidence="3">
    <name type="scientific">Vibrio coralliilyticus</name>
    <dbReference type="NCBI Taxonomy" id="190893"/>
    <lineage>
        <taxon>Bacteria</taxon>
        <taxon>Pseudomonadati</taxon>
        <taxon>Pseudomonadota</taxon>
        <taxon>Gammaproteobacteria</taxon>
        <taxon>Vibrionales</taxon>
        <taxon>Vibrionaceae</taxon>
        <taxon>Vibrio</taxon>
    </lineage>
</organism>
<evidence type="ECO:0000313" key="4">
    <source>
        <dbReference type="EMBL" id="NOJ22237.1"/>
    </source>
</evidence>
<feature type="signal peptide" evidence="1">
    <location>
        <begin position="1"/>
        <end position="22"/>
    </location>
</feature>
<protein>
    <submittedName>
        <fullName evidence="4">DUF1425 domain-containing protein</fullName>
    </submittedName>
    <submittedName>
        <fullName evidence="3">YcfL protein: an outer membrane lipoprotein that is part of a salvage cluster</fullName>
    </submittedName>
</protein>
<dbReference type="EMBL" id="VTXP01000003">
    <property type="protein sequence ID" value="NOJ22237.1"/>
    <property type="molecule type" value="Genomic_DNA"/>
</dbReference>
<feature type="chain" id="PRO_5011342990" evidence="1">
    <location>
        <begin position="23"/>
        <end position="129"/>
    </location>
</feature>
<evidence type="ECO:0000313" key="3">
    <source>
        <dbReference type="EMBL" id="KJY76240.1"/>
    </source>
</evidence>
<evidence type="ECO:0000313" key="2">
    <source>
        <dbReference type="EMBL" id="AIW18407.1"/>
    </source>
</evidence>
<dbReference type="eggNOG" id="COG5633">
    <property type="taxonomic scope" value="Bacteria"/>
</dbReference>
<sequence length="129" mass="14428">MKKWLIAAVAALIMVGCSSNTAGLRIDGESQTVLFGDNVLAGRLQIEDISTTQVDGRARGIVRLASQYKGDQHIQYRFYWYDDNGLEVNNKLGPWRQAIIRGMETIAISEVSVNPNGTQFRVQIRENDN</sequence>
<dbReference type="STRING" id="190893.BA953_03525"/>
<dbReference type="EMBL" id="CP009617">
    <property type="protein sequence ID" value="AIW18407.1"/>
    <property type="molecule type" value="Genomic_DNA"/>
</dbReference>
<accession>A0A097QLE0</accession>
<dbReference type="InterPro" id="IPR038483">
    <property type="entry name" value="YcfL-like_sf"/>
</dbReference>
<dbReference type="Proteomes" id="UP000576645">
    <property type="component" value="Unassembled WGS sequence"/>
</dbReference>
<dbReference type="CDD" id="cd09030">
    <property type="entry name" value="DUF1425"/>
    <property type="match status" value="1"/>
</dbReference>
<keyword evidence="3" id="KW-0449">Lipoprotein</keyword>
<dbReference type="KEGG" id="vct:JV59_33900"/>
<dbReference type="GeneID" id="93942618"/>
<reference evidence="4 6" key="3">
    <citation type="submission" date="2019-09" db="EMBL/GenBank/DDBJ databases">
        <title>Draft genome sequencing and comparative genomics of hatchery-associated Vibrios.</title>
        <authorList>
            <person name="Kehlet-Delgado H."/>
            <person name="Mueller R.S."/>
        </authorList>
    </citation>
    <scope>NUCLEOTIDE SEQUENCE [LARGE SCALE GENOMIC DNA]</scope>
    <source>
        <strain evidence="4 6">09-121-3</strain>
    </source>
</reference>
<dbReference type="Gene3D" id="2.60.40.3230">
    <property type="match status" value="1"/>
</dbReference>
<dbReference type="PROSITE" id="PS51257">
    <property type="entry name" value="PROKAR_LIPOPROTEIN"/>
    <property type="match status" value="1"/>
</dbReference>
<dbReference type="EMBL" id="JXXR01000004">
    <property type="protein sequence ID" value="KJY76240.1"/>
    <property type="molecule type" value="Genomic_DNA"/>
</dbReference>
<dbReference type="RefSeq" id="WP_006959074.1">
    <property type="nucleotide sequence ID" value="NZ_CP009264.1"/>
</dbReference>
<evidence type="ECO:0000313" key="5">
    <source>
        <dbReference type="Proteomes" id="UP000030081"/>
    </source>
</evidence>
<dbReference type="AlphaFoldDB" id="A0A097QLE0"/>
<name>A0A097QLE0_9VIBR</name>
<keyword evidence="1" id="KW-0732">Signal</keyword>
<proteinExistence type="predicted"/>
<dbReference type="InterPro" id="IPR010824">
    <property type="entry name" value="DUF1425"/>
</dbReference>
<evidence type="ECO:0000313" key="6">
    <source>
        <dbReference type="Proteomes" id="UP000576645"/>
    </source>
</evidence>
<dbReference type="Proteomes" id="UP000030081">
    <property type="component" value="Chromosome 1"/>
</dbReference>
<dbReference type="KEGG" id="vcy:IX92_04845"/>
<reference evidence="3" key="2">
    <citation type="journal article" date="2015" name="BMC Genomics">
        <title>Genome mining reveals unlocked bioactive potential of marine Gram-negative bacteria.</title>
        <authorList>
            <person name="Machado H."/>
            <person name="Sonnenschein E.C."/>
            <person name="Melchiorsen J."/>
            <person name="Gram L."/>
        </authorList>
    </citation>
    <scope>NUCLEOTIDE SEQUENCE</scope>
    <source>
        <strain evidence="3">S2052</strain>
    </source>
</reference>
<reference evidence="2 5" key="1">
    <citation type="submission" date="2014-10" db="EMBL/GenBank/DDBJ databases">
        <title>The Complete Genome Sequence for the Shellfish Pathogen Vibrio coralliilyticus RE98 Isolated from a Shellfish Hatchery.</title>
        <authorList>
            <person name="Richards G.P."/>
            <person name="Bono J.L."/>
            <person name="Watson M.A."/>
            <person name="Needleman D.S."/>
        </authorList>
    </citation>
    <scope>NUCLEOTIDE SEQUENCE [LARGE SCALE GENOMIC DNA]</scope>
    <source>
        <strain evidence="2 5">RE98</strain>
    </source>
</reference>
<keyword evidence="5" id="KW-1185">Reference proteome</keyword>
<gene>
    <name evidence="4" type="ORF">F0238_05755</name>
    <name evidence="2" type="ORF">IX92_04845</name>
    <name evidence="3" type="ORF">TW71_06645</name>
</gene>
<dbReference type="OrthoDB" id="5616034at2"/>
<evidence type="ECO:0000256" key="1">
    <source>
        <dbReference type="SAM" id="SignalP"/>
    </source>
</evidence>
<dbReference type="Pfam" id="PF07233">
    <property type="entry name" value="DUF1425"/>
    <property type="match status" value="1"/>
</dbReference>